<protein>
    <submittedName>
        <fullName evidence="2">Uncharacterized protein</fullName>
    </submittedName>
</protein>
<dbReference type="EMBL" id="CWGJ01000005">
    <property type="protein sequence ID" value="CRX37623.1"/>
    <property type="molecule type" value="Genomic_DNA"/>
</dbReference>
<keyword evidence="3" id="KW-1185">Reference proteome</keyword>
<feature type="region of interest" description="Disordered" evidence="1">
    <location>
        <begin position="612"/>
        <end position="645"/>
    </location>
</feature>
<reference evidence="3" key="1">
    <citation type="submission" date="2015-06" db="EMBL/GenBank/DDBJ databases">
        <authorList>
            <person name="Bertelli C."/>
        </authorList>
    </citation>
    <scope>NUCLEOTIDE SEQUENCE [LARGE SCALE GENOMIC DNA]</scope>
    <source>
        <strain evidence="3">CRIB-30</strain>
    </source>
</reference>
<name>A0A0H5DP14_9BACT</name>
<sequence>MDIGHNLVNSFVNNYNTQSYKGQDVKISGKSMTLAKLAKEIGKAAESGTLSPQEAKMALDKLSQMKVMKDSYKSGSVLARVKSSVAEHLLPKNVQESKSSTVQMSKATKNLEKAHSGLEAAVPESSRSDYRGMIGKVDMHVDMLFDKAKIPDGQSIMVHVREDNGMGDLMLAVKTVNALKEKFPNLDIQVSLEVRTIKMDDAIAKIRGETKNSGLPAGNVNAFDKRPSDAKEPGMILIMPDNACTEAEHLWSNFQTPPEKLMVKEYGWGGPLASGGLGSASLGIFLDSRLTHISDTQTSGKGVSEMASHQARDLILNGKSPEDYSASNKLYFAYAHMPNPSAGFMKSIIKMNDDDKKDIDFFMRTENHIPGANWNLNVDNQGLHFMDNFGGKGREVDDISFNLLKENGISKVEVIKVKREIQTIEVENPDGTKSKVTRLVPVKNDDGTFKLEGSISHDVPGAPSDGKTLRIIDCFPIPHSDVMKLVEHSEPETLITGNQSFGEAVSASKSFFYEQLPNDISLGQQMSGLAGTIDPQFQQVMEKMQCFEGKMDYESIASALKDPSTRANFREYGAKVQEEFDLGKRLELKVKRGLISHTTPLVKKELEKIEETTSKLSSEEMDARDELRSNGTRVRADTPIPMPSGQFQQTVDSLASPVSKLIGTLDIMH</sequence>
<accession>A0A0H5DP14</accession>
<gene>
    <name evidence="2" type="ORF">ELAC_0262</name>
</gene>
<evidence type="ECO:0000256" key="1">
    <source>
        <dbReference type="SAM" id="MobiDB-lite"/>
    </source>
</evidence>
<organism evidence="2 3">
    <name type="scientific">Estrella lausannensis</name>
    <dbReference type="NCBI Taxonomy" id="483423"/>
    <lineage>
        <taxon>Bacteria</taxon>
        <taxon>Pseudomonadati</taxon>
        <taxon>Chlamydiota</taxon>
        <taxon>Chlamydiia</taxon>
        <taxon>Parachlamydiales</taxon>
        <taxon>Candidatus Criblamydiaceae</taxon>
        <taxon>Estrella</taxon>
    </lineage>
</organism>
<evidence type="ECO:0000313" key="3">
    <source>
        <dbReference type="Proteomes" id="UP000220251"/>
    </source>
</evidence>
<evidence type="ECO:0000313" key="2">
    <source>
        <dbReference type="EMBL" id="CRX37623.1"/>
    </source>
</evidence>
<dbReference type="AlphaFoldDB" id="A0A0H5DP14"/>
<proteinExistence type="predicted"/>
<dbReference type="Proteomes" id="UP000220251">
    <property type="component" value="Unassembled WGS sequence"/>
</dbReference>